<dbReference type="InterPro" id="IPR050572">
    <property type="entry name" value="Fe-S_Ferredoxin"/>
</dbReference>
<evidence type="ECO:0000256" key="1">
    <source>
        <dbReference type="ARBA" id="ARBA00022448"/>
    </source>
</evidence>
<evidence type="ECO:0000313" key="9">
    <source>
        <dbReference type="EMBL" id="SHH98265.1"/>
    </source>
</evidence>
<dbReference type="SUPFAM" id="SSF54862">
    <property type="entry name" value="4Fe-4S ferredoxins"/>
    <property type="match status" value="1"/>
</dbReference>
<evidence type="ECO:0000256" key="2">
    <source>
        <dbReference type="ARBA" id="ARBA00022485"/>
    </source>
</evidence>
<dbReference type="GO" id="GO:0046872">
    <property type="term" value="F:metal ion binding"/>
    <property type="evidence" value="ECO:0007669"/>
    <property type="project" value="UniProtKB-KW"/>
</dbReference>
<keyword evidence="2" id="KW-0004">4Fe-4S</keyword>
<evidence type="ECO:0000256" key="6">
    <source>
        <dbReference type="ARBA" id="ARBA00023004"/>
    </source>
</evidence>
<evidence type="ECO:0000256" key="3">
    <source>
        <dbReference type="ARBA" id="ARBA00022723"/>
    </source>
</evidence>
<evidence type="ECO:0000256" key="7">
    <source>
        <dbReference type="ARBA" id="ARBA00023014"/>
    </source>
</evidence>
<sequence>MLSTKKIFEKFEALSAYTFTTIDGEYPETRIAHFLTYDDEGLYFQTMKVKPFYCQLKKTNKVAACSLVADSVAATHDEDGLPDFPEGFFIKISGDVRELSFEELTKKSENDSKFLALVNDIERYPTMTTFILYRYKGELYDYDFAKKNRDHKLERERFSFGGMNQIEPGFKIQSDKCIACDSCFKACTFDAIIPGEKYSINSSRCDECGSCYSICPVNAVIAKTPMDEEYRKECGKKIRKYMSSSK</sequence>
<keyword evidence="4" id="KW-0677">Repeat</keyword>
<organism evidence="9 10">
    <name type="scientific">Clostridium grantii DSM 8605</name>
    <dbReference type="NCBI Taxonomy" id="1121316"/>
    <lineage>
        <taxon>Bacteria</taxon>
        <taxon>Bacillati</taxon>
        <taxon>Bacillota</taxon>
        <taxon>Clostridia</taxon>
        <taxon>Eubacteriales</taxon>
        <taxon>Clostridiaceae</taxon>
        <taxon>Clostridium</taxon>
    </lineage>
</organism>
<keyword evidence="10" id="KW-1185">Reference proteome</keyword>
<evidence type="ECO:0000259" key="8">
    <source>
        <dbReference type="PROSITE" id="PS51379"/>
    </source>
</evidence>
<evidence type="ECO:0000256" key="5">
    <source>
        <dbReference type="ARBA" id="ARBA00022982"/>
    </source>
</evidence>
<keyword evidence="6" id="KW-0408">Iron</keyword>
<keyword evidence="5" id="KW-0249">Electron transport</keyword>
<dbReference type="PROSITE" id="PS00198">
    <property type="entry name" value="4FE4S_FER_1"/>
    <property type="match status" value="1"/>
</dbReference>
<proteinExistence type="predicted"/>
<name>A0A1M5XEG0_9CLOT</name>
<dbReference type="GO" id="GO:0051539">
    <property type="term" value="F:4 iron, 4 sulfur cluster binding"/>
    <property type="evidence" value="ECO:0007669"/>
    <property type="project" value="UniProtKB-KW"/>
</dbReference>
<dbReference type="EMBL" id="FQXM01000028">
    <property type="protein sequence ID" value="SHH98265.1"/>
    <property type="molecule type" value="Genomic_DNA"/>
</dbReference>
<reference evidence="9 10" key="1">
    <citation type="submission" date="2016-11" db="EMBL/GenBank/DDBJ databases">
        <authorList>
            <person name="Jaros S."/>
            <person name="Januszkiewicz K."/>
            <person name="Wedrychowicz H."/>
        </authorList>
    </citation>
    <scope>NUCLEOTIDE SEQUENCE [LARGE SCALE GENOMIC DNA]</scope>
    <source>
        <strain evidence="9 10">DSM 8605</strain>
    </source>
</reference>
<dbReference type="PANTHER" id="PTHR43687:SF6">
    <property type="entry name" value="L-ASPARTATE SEMIALDEHYDE SULFURTRANSFERASE IRON-SULFUR SUBUNIT"/>
    <property type="match status" value="1"/>
</dbReference>
<gene>
    <name evidence="9" type="ORF">SAMN02745207_03591</name>
</gene>
<dbReference type="Gene3D" id="3.30.70.20">
    <property type="match status" value="1"/>
</dbReference>
<dbReference type="PROSITE" id="PS51379">
    <property type="entry name" value="4FE4S_FER_2"/>
    <property type="match status" value="2"/>
</dbReference>
<dbReference type="Proteomes" id="UP000184447">
    <property type="component" value="Unassembled WGS sequence"/>
</dbReference>
<dbReference type="OrthoDB" id="9794954at2"/>
<dbReference type="InterPro" id="IPR012349">
    <property type="entry name" value="Split_barrel_FMN-bd"/>
</dbReference>
<dbReference type="PANTHER" id="PTHR43687">
    <property type="entry name" value="ADENYLYLSULFATE REDUCTASE, BETA SUBUNIT"/>
    <property type="match status" value="1"/>
</dbReference>
<dbReference type="Pfam" id="PF13237">
    <property type="entry name" value="Fer4_10"/>
    <property type="match status" value="1"/>
</dbReference>
<dbReference type="Gene3D" id="2.30.110.10">
    <property type="entry name" value="Electron Transport, Fmn-binding Protein, Chain A"/>
    <property type="match status" value="1"/>
</dbReference>
<dbReference type="AlphaFoldDB" id="A0A1M5XEG0"/>
<dbReference type="RefSeq" id="WP_073340250.1">
    <property type="nucleotide sequence ID" value="NZ_FQXM01000028.1"/>
</dbReference>
<keyword evidence="1" id="KW-0813">Transport</keyword>
<evidence type="ECO:0000256" key="4">
    <source>
        <dbReference type="ARBA" id="ARBA00022737"/>
    </source>
</evidence>
<feature type="domain" description="4Fe-4S ferredoxin-type" evidence="8">
    <location>
        <begin position="196"/>
        <end position="225"/>
    </location>
</feature>
<dbReference type="InterPro" id="IPR017900">
    <property type="entry name" value="4Fe4S_Fe_S_CS"/>
</dbReference>
<keyword evidence="7" id="KW-0411">Iron-sulfur</keyword>
<accession>A0A1M5XEG0</accession>
<feature type="domain" description="4Fe-4S ferredoxin-type" evidence="8">
    <location>
        <begin position="168"/>
        <end position="192"/>
    </location>
</feature>
<protein>
    <submittedName>
        <fullName evidence="9">4Fe-4S dicluster domain-containing protein</fullName>
    </submittedName>
</protein>
<keyword evidence="3" id="KW-0479">Metal-binding</keyword>
<evidence type="ECO:0000313" key="10">
    <source>
        <dbReference type="Proteomes" id="UP000184447"/>
    </source>
</evidence>
<dbReference type="STRING" id="1121316.SAMN02745207_03591"/>
<dbReference type="SUPFAM" id="SSF50475">
    <property type="entry name" value="FMN-binding split barrel"/>
    <property type="match status" value="1"/>
</dbReference>
<dbReference type="InterPro" id="IPR017896">
    <property type="entry name" value="4Fe4S_Fe-S-bd"/>
</dbReference>